<evidence type="ECO:0000313" key="3">
    <source>
        <dbReference type="Proteomes" id="UP000825729"/>
    </source>
</evidence>
<dbReference type="AlphaFoldDB" id="A0AAV7F6M2"/>
<keyword evidence="3" id="KW-1185">Reference proteome</keyword>
<comment type="caution">
    <text evidence="2">The sequence shown here is derived from an EMBL/GenBank/DDBJ whole genome shotgun (WGS) entry which is preliminary data.</text>
</comment>
<protein>
    <submittedName>
        <fullName evidence="2">Uncharacterized protein</fullName>
    </submittedName>
</protein>
<sequence length="134" mass="15181">MATLNWNSLERQVLNRHLALVQLQLALKIQSPFIFFKTHPQGFRRSTGSQGKTQKERERSRERDVEVAIMGRETNVEVGWTEQRREDGGRIVKFPPKRANVVKRSAVEALVYAVTLVVGDNPDGGTPTNSVARR</sequence>
<dbReference type="Proteomes" id="UP000825729">
    <property type="component" value="Unassembled WGS sequence"/>
</dbReference>
<gene>
    <name evidence="2" type="ORF">H6P81_001236</name>
</gene>
<proteinExistence type="predicted"/>
<evidence type="ECO:0000256" key="1">
    <source>
        <dbReference type="SAM" id="MobiDB-lite"/>
    </source>
</evidence>
<dbReference type="EMBL" id="JAINDJ010000002">
    <property type="protein sequence ID" value="KAG9456728.1"/>
    <property type="molecule type" value="Genomic_DNA"/>
</dbReference>
<feature type="compositionally biased region" description="Basic and acidic residues" evidence="1">
    <location>
        <begin position="53"/>
        <end position="63"/>
    </location>
</feature>
<organism evidence="2 3">
    <name type="scientific">Aristolochia fimbriata</name>
    <name type="common">White veined hardy Dutchman's pipe vine</name>
    <dbReference type="NCBI Taxonomy" id="158543"/>
    <lineage>
        <taxon>Eukaryota</taxon>
        <taxon>Viridiplantae</taxon>
        <taxon>Streptophyta</taxon>
        <taxon>Embryophyta</taxon>
        <taxon>Tracheophyta</taxon>
        <taxon>Spermatophyta</taxon>
        <taxon>Magnoliopsida</taxon>
        <taxon>Magnoliidae</taxon>
        <taxon>Piperales</taxon>
        <taxon>Aristolochiaceae</taxon>
        <taxon>Aristolochia</taxon>
    </lineage>
</organism>
<evidence type="ECO:0000313" key="2">
    <source>
        <dbReference type="EMBL" id="KAG9456728.1"/>
    </source>
</evidence>
<accession>A0AAV7F6M2</accession>
<reference evidence="2 3" key="1">
    <citation type="submission" date="2021-07" db="EMBL/GenBank/DDBJ databases">
        <title>The Aristolochia fimbriata genome: insights into angiosperm evolution, floral development and chemical biosynthesis.</title>
        <authorList>
            <person name="Jiao Y."/>
        </authorList>
    </citation>
    <scope>NUCLEOTIDE SEQUENCE [LARGE SCALE GENOMIC DNA]</scope>
    <source>
        <strain evidence="2">IBCAS-2021</strain>
        <tissue evidence="2">Leaf</tissue>
    </source>
</reference>
<name>A0AAV7F6M2_ARIFI</name>
<feature type="region of interest" description="Disordered" evidence="1">
    <location>
        <begin position="40"/>
        <end position="63"/>
    </location>
</feature>